<evidence type="ECO:0000256" key="1">
    <source>
        <dbReference type="SAM" id="MobiDB-lite"/>
    </source>
</evidence>
<dbReference type="STRING" id="227321.C8VSU1"/>
<dbReference type="InParanoid" id="C8VSU1"/>
<dbReference type="CDD" id="cd00861">
    <property type="entry name" value="ProRS_anticodon_short"/>
    <property type="match status" value="1"/>
</dbReference>
<organism evidence="3 4">
    <name type="scientific">Emericella nidulans (strain FGSC A4 / ATCC 38163 / CBS 112.46 / NRRL 194 / M139)</name>
    <name type="common">Aspergillus nidulans</name>
    <dbReference type="NCBI Taxonomy" id="227321"/>
    <lineage>
        <taxon>Eukaryota</taxon>
        <taxon>Fungi</taxon>
        <taxon>Dikarya</taxon>
        <taxon>Ascomycota</taxon>
        <taxon>Pezizomycotina</taxon>
        <taxon>Eurotiomycetes</taxon>
        <taxon>Eurotiomycetidae</taxon>
        <taxon>Eurotiales</taxon>
        <taxon>Aspergillaceae</taxon>
        <taxon>Aspergillus</taxon>
        <taxon>Aspergillus subgen. Nidulantes</taxon>
    </lineage>
</organism>
<dbReference type="InterPro" id="IPR044140">
    <property type="entry name" value="ProRS_anticodon_short"/>
</dbReference>
<sequence>MKDLYTFDDNVENALRTYESVKSAYTRLFNELKIPYLTAAADSGNMGGNMSHEFHFISSKGEDTLISCNHCDSVYNEELADGIAPSSPHSEQAGSAPGFDLEGKPAATSARVSTGVWSAISKDKRTLIRAWYPKFTVQEGSTKPVTREVNAHAVKAIVSAAGYDLDASIENPVLQWTAHIKSAKADHESSTERPQVLDLYDSHVHAYNRPPLKILEEAGCVIEDIDCLRLDSFPKTNRKLSLTRVQDGDQCPKCTQGVLKSQTTVELGHTFHLGTRYSEVLKARIVNSENDRVPMQMGCHGIGVSRMITAVADSLADAKGLNWPKIIAPWEVVIVPAPGNQEDALGVYDLLASDKASPIDVLLDDRDKTTGWKLGDADLIGYPVIVVVGNGWKTNRILEVQCRRLGIRQDVPDGGLLPFVQSLLAQL</sequence>
<dbReference type="InterPro" id="IPR045864">
    <property type="entry name" value="aa-tRNA-synth_II/BPL/LPL"/>
</dbReference>
<evidence type="ECO:0000259" key="2">
    <source>
        <dbReference type="Pfam" id="PF03129"/>
    </source>
</evidence>
<dbReference type="AlphaFoldDB" id="C8VSU1"/>
<evidence type="ECO:0000313" key="4">
    <source>
        <dbReference type="Proteomes" id="UP000000560"/>
    </source>
</evidence>
<dbReference type="GeneID" id="2876977"/>
<protein>
    <submittedName>
        <fullName evidence="3">Prolyl-tRNA synthetase (AFU_orthologue AFUA_1G10750)</fullName>
    </submittedName>
</protein>
<dbReference type="PANTHER" id="PTHR42753">
    <property type="entry name" value="MITOCHONDRIAL RIBOSOME PROTEIN L39/PROLYL-TRNA LIGASE FAMILY MEMBER"/>
    <property type="match status" value="1"/>
</dbReference>
<dbReference type="PANTHER" id="PTHR42753:SF2">
    <property type="entry name" value="PROLINE--TRNA LIGASE"/>
    <property type="match status" value="1"/>
</dbReference>
<dbReference type="InterPro" id="IPR050062">
    <property type="entry name" value="Pro-tRNA_synthetase"/>
</dbReference>
<proteinExistence type="predicted"/>
<dbReference type="FunFam" id="3.40.50.800:FF:000035">
    <property type="entry name" value="Prolyl-tRNA synthetase"/>
    <property type="match status" value="1"/>
</dbReference>
<name>C8VSU1_EMENI</name>
<reference evidence="4" key="1">
    <citation type="journal article" date="2005" name="Nature">
        <title>Sequencing of Aspergillus nidulans and comparative analysis with A. fumigatus and A. oryzae.</title>
        <authorList>
            <person name="Galagan J.E."/>
            <person name="Calvo S.E."/>
            <person name="Cuomo C."/>
            <person name="Ma L.J."/>
            <person name="Wortman J.R."/>
            <person name="Batzoglou S."/>
            <person name="Lee S.I."/>
            <person name="Basturkmen M."/>
            <person name="Spevak C.C."/>
            <person name="Clutterbuck J."/>
            <person name="Kapitonov V."/>
            <person name="Jurka J."/>
            <person name="Scazzocchio C."/>
            <person name="Farman M."/>
            <person name="Butler J."/>
            <person name="Purcell S."/>
            <person name="Harris S."/>
            <person name="Braus G.H."/>
            <person name="Draht O."/>
            <person name="Busch S."/>
            <person name="D'Enfert C."/>
            <person name="Bouchier C."/>
            <person name="Goldman G.H."/>
            <person name="Bell-Pedersen D."/>
            <person name="Griffiths-Jones S."/>
            <person name="Doonan J.H."/>
            <person name="Yu J."/>
            <person name="Vienken K."/>
            <person name="Pain A."/>
            <person name="Freitag M."/>
            <person name="Selker E.U."/>
            <person name="Archer D.B."/>
            <person name="Penalva M.A."/>
            <person name="Oakley B.R."/>
            <person name="Momany M."/>
            <person name="Tanaka T."/>
            <person name="Kumagai T."/>
            <person name="Asai K."/>
            <person name="Machida M."/>
            <person name="Nierman W.C."/>
            <person name="Denning D.W."/>
            <person name="Caddick M."/>
            <person name="Hynes M."/>
            <person name="Paoletti M."/>
            <person name="Fischer R."/>
            <person name="Miller B."/>
            <person name="Dyer P."/>
            <person name="Sachs M.S."/>
            <person name="Osmani S.A."/>
            <person name="Birren B.W."/>
        </authorList>
    </citation>
    <scope>NUCLEOTIDE SEQUENCE [LARGE SCALE GENOMIC DNA]</scope>
    <source>
        <strain evidence="4">FGSC A4 / ATCC 38163 / CBS 112.46 / NRRL 194 / M139</strain>
    </source>
</reference>
<dbReference type="InterPro" id="IPR004154">
    <property type="entry name" value="Anticodon-bd"/>
</dbReference>
<keyword evidence="4" id="KW-1185">Reference proteome</keyword>
<dbReference type="Proteomes" id="UP000000560">
    <property type="component" value="Chromosome VIII"/>
</dbReference>
<dbReference type="VEuPathDB" id="FungiDB:AN1201"/>
<dbReference type="OrthoDB" id="10267474at2759"/>
<dbReference type="Gene3D" id="3.30.930.10">
    <property type="entry name" value="Bira Bifunctional Protein, Domain 2"/>
    <property type="match status" value="2"/>
</dbReference>
<feature type="region of interest" description="Disordered" evidence="1">
    <location>
        <begin position="82"/>
        <end position="104"/>
    </location>
</feature>
<dbReference type="Pfam" id="PF03129">
    <property type="entry name" value="HGTP_anticodon"/>
    <property type="match status" value="1"/>
</dbReference>
<dbReference type="InterPro" id="IPR036621">
    <property type="entry name" value="Anticodon-bd_dom_sf"/>
</dbReference>
<dbReference type="SUPFAM" id="SSF55681">
    <property type="entry name" value="Class II aaRS and biotin synthetases"/>
    <property type="match status" value="1"/>
</dbReference>
<dbReference type="HOGENOM" id="CLU_016739_2_2_1"/>
<dbReference type="RefSeq" id="XP_050469022.1">
    <property type="nucleotide sequence ID" value="XM_050613189.1"/>
</dbReference>
<dbReference type="EMBL" id="BN001308">
    <property type="protein sequence ID" value="CBF87946.1"/>
    <property type="molecule type" value="Genomic_DNA"/>
</dbReference>
<dbReference type="eggNOG" id="KOG2324">
    <property type="taxonomic scope" value="Eukaryota"/>
</dbReference>
<dbReference type="KEGG" id="ani:ANIA_01201"/>
<reference evidence="4" key="2">
    <citation type="journal article" date="2009" name="Fungal Genet. Biol.">
        <title>The 2008 update of the Aspergillus nidulans genome annotation: a community effort.</title>
        <authorList>
            <person name="Wortman J.R."/>
            <person name="Gilsenan J.M."/>
            <person name="Joardar V."/>
            <person name="Deegan J."/>
            <person name="Clutterbuck J."/>
            <person name="Andersen M.R."/>
            <person name="Archer D."/>
            <person name="Bencina M."/>
            <person name="Braus G."/>
            <person name="Coutinho P."/>
            <person name="von Dohren H."/>
            <person name="Doonan J."/>
            <person name="Driessen A.J."/>
            <person name="Durek P."/>
            <person name="Espeso E."/>
            <person name="Fekete E."/>
            <person name="Flipphi M."/>
            <person name="Estrada C.G."/>
            <person name="Geysens S."/>
            <person name="Goldman G."/>
            <person name="de Groot P.W."/>
            <person name="Hansen K."/>
            <person name="Harris S.D."/>
            <person name="Heinekamp T."/>
            <person name="Helmstaedt K."/>
            <person name="Henrissat B."/>
            <person name="Hofmann G."/>
            <person name="Homan T."/>
            <person name="Horio T."/>
            <person name="Horiuchi H."/>
            <person name="James S."/>
            <person name="Jones M."/>
            <person name="Karaffa L."/>
            <person name="Karanyi Z."/>
            <person name="Kato M."/>
            <person name="Keller N."/>
            <person name="Kelly D.E."/>
            <person name="Kiel J.A."/>
            <person name="Kim J.M."/>
            <person name="van der Klei I.J."/>
            <person name="Klis F.M."/>
            <person name="Kovalchuk A."/>
            <person name="Krasevec N."/>
            <person name="Kubicek C.P."/>
            <person name="Liu B."/>
            <person name="Maccabe A."/>
            <person name="Meyer V."/>
            <person name="Mirabito P."/>
            <person name="Miskei M."/>
            <person name="Mos M."/>
            <person name="Mullins J."/>
            <person name="Nelson D.R."/>
            <person name="Nielsen J."/>
            <person name="Oakley B.R."/>
            <person name="Osmani S.A."/>
            <person name="Pakula T."/>
            <person name="Paszewski A."/>
            <person name="Paulsen I."/>
            <person name="Pilsyk S."/>
            <person name="Pocsi I."/>
            <person name="Punt P.J."/>
            <person name="Ram A.F."/>
            <person name="Ren Q."/>
            <person name="Robellet X."/>
            <person name="Robson G."/>
            <person name="Seiboth B."/>
            <person name="van Solingen P."/>
            <person name="Specht T."/>
            <person name="Sun J."/>
            <person name="Taheri-Talesh N."/>
            <person name="Takeshita N."/>
            <person name="Ussery D."/>
            <person name="vanKuyk P.A."/>
            <person name="Visser H."/>
            <person name="van de Vondervoort P.J."/>
            <person name="de Vries R.P."/>
            <person name="Walton J."/>
            <person name="Xiang X."/>
            <person name="Xiong Y."/>
            <person name="Zeng A.P."/>
            <person name="Brandt B.W."/>
            <person name="Cornell M.J."/>
            <person name="van den Hondel C.A."/>
            <person name="Visser J."/>
            <person name="Oliver S.G."/>
            <person name="Turner G."/>
        </authorList>
    </citation>
    <scope>GENOME REANNOTATION</scope>
    <source>
        <strain evidence="4">FGSC A4 / ATCC 38163 / CBS 112.46 / NRRL 194 / M139</strain>
    </source>
</reference>
<gene>
    <name evidence="3" type="ORF">ANIA_01201</name>
</gene>
<evidence type="ECO:0000313" key="3">
    <source>
        <dbReference type="EMBL" id="CBF87946.1"/>
    </source>
</evidence>
<accession>C8VSU1</accession>
<dbReference type="Gene3D" id="3.40.50.800">
    <property type="entry name" value="Anticodon-binding domain"/>
    <property type="match status" value="1"/>
</dbReference>
<dbReference type="SUPFAM" id="SSF52954">
    <property type="entry name" value="Class II aaRS ABD-related"/>
    <property type="match status" value="1"/>
</dbReference>
<dbReference type="OMA" id="NCETISH"/>
<feature type="domain" description="Anticodon-binding" evidence="2">
    <location>
        <begin position="332"/>
        <end position="418"/>
    </location>
</feature>
<dbReference type="FunCoup" id="C8VSU1">
    <property type="interactions" value="399"/>
</dbReference>